<keyword evidence="2" id="KW-1185">Reference proteome</keyword>
<name>A0A448WL26_9PLAT</name>
<evidence type="ECO:0000313" key="2">
    <source>
        <dbReference type="Proteomes" id="UP000784294"/>
    </source>
</evidence>
<proteinExistence type="predicted"/>
<sequence length="89" mass="9604">MPLIVPGVLIQGYGLIRNPLSSGPIRVPSCSIGSFPYLSVSVIPPHRCHRIPVTQGVMFCTLPQAFDSKYTPASLSKPLKSGFSFDKAM</sequence>
<organism evidence="1 2">
    <name type="scientific">Protopolystoma xenopodis</name>
    <dbReference type="NCBI Taxonomy" id="117903"/>
    <lineage>
        <taxon>Eukaryota</taxon>
        <taxon>Metazoa</taxon>
        <taxon>Spiralia</taxon>
        <taxon>Lophotrochozoa</taxon>
        <taxon>Platyhelminthes</taxon>
        <taxon>Monogenea</taxon>
        <taxon>Polyopisthocotylea</taxon>
        <taxon>Polystomatidea</taxon>
        <taxon>Polystomatidae</taxon>
        <taxon>Protopolystoma</taxon>
    </lineage>
</organism>
<protein>
    <submittedName>
        <fullName evidence="1">Uncharacterized protein</fullName>
    </submittedName>
</protein>
<reference evidence="1" key="1">
    <citation type="submission" date="2018-11" db="EMBL/GenBank/DDBJ databases">
        <authorList>
            <consortium name="Pathogen Informatics"/>
        </authorList>
    </citation>
    <scope>NUCLEOTIDE SEQUENCE</scope>
</reference>
<gene>
    <name evidence="1" type="ORF">PXEA_LOCUS7834</name>
</gene>
<evidence type="ECO:0000313" key="1">
    <source>
        <dbReference type="EMBL" id="VEL14394.1"/>
    </source>
</evidence>
<dbReference type="EMBL" id="CAAALY010021006">
    <property type="protein sequence ID" value="VEL14394.1"/>
    <property type="molecule type" value="Genomic_DNA"/>
</dbReference>
<accession>A0A448WL26</accession>
<dbReference type="AlphaFoldDB" id="A0A448WL26"/>
<dbReference type="Proteomes" id="UP000784294">
    <property type="component" value="Unassembled WGS sequence"/>
</dbReference>
<comment type="caution">
    <text evidence="1">The sequence shown here is derived from an EMBL/GenBank/DDBJ whole genome shotgun (WGS) entry which is preliminary data.</text>
</comment>